<keyword evidence="2" id="KW-1133">Transmembrane helix</keyword>
<keyword evidence="2" id="KW-0472">Membrane</keyword>
<evidence type="ECO:0000256" key="1">
    <source>
        <dbReference type="SAM" id="Coils"/>
    </source>
</evidence>
<dbReference type="EMBL" id="BART01003681">
    <property type="protein sequence ID" value="GAG59896.1"/>
    <property type="molecule type" value="Genomic_DNA"/>
</dbReference>
<gene>
    <name evidence="3" type="ORF">S01H4_09904</name>
</gene>
<sequence length="190" mass="21642">TDASTNLHNFKMGKADVVWIKSQLNGKADKEDVAETKEILKSNTILIRETGDRIEVLRNEKDDTKRIAIEAEGRAFQAARNSYVKDLNKDVRKINADIRKGLLAIIGFLVVAGALAVWNWSAINSRSDESMRKSTEAKADVMAESAERDKKMIEIKKEVKEEFENLKKMIRNLSDKLTGHQERTKGKRRR</sequence>
<feature type="non-terminal residue" evidence="3">
    <location>
        <position position="1"/>
    </location>
</feature>
<accession>X1AIS6</accession>
<comment type="caution">
    <text evidence="3">The sequence shown here is derived from an EMBL/GenBank/DDBJ whole genome shotgun (WGS) entry which is preliminary data.</text>
</comment>
<protein>
    <submittedName>
        <fullName evidence="3">Uncharacterized protein</fullName>
    </submittedName>
</protein>
<feature type="transmembrane region" description="Helical" evidence="2">
    <location>
        <begin position="102"/>
        <end position="121"/>
    </location>
</feature>
<keyword evidence="2" id="KW-0812">Transmembrane</keyword>
<proteinExistence type="predicted"/>
<evidence type="ECO:0000313" key="3">
    <source>
        <dbReference type="EMBL" id="GAG59896.1"/>
    </source>
</evidence>
<evidence type="ECO:0000256" key="2">
    <source>
        <dbReference type="SAM" id="Phobius"/>
    </source>
</evidence>
<organism evidence="3">
    <name type="scientific">marine sediment metagenome</name>
    <dbReference type="NCBI Taxonomy" id="412755"/>
    <lineage>
        <taxon>unclassified sequences</taxon>
        <taxon>metagenomes</taxon>
        <taxon>ecological metagenomes</taxon>
    </lineage>
</organism>
<reference evidence="3" key="1">
    <citation type="journal article" date="2014" name="Front. Microbiol.">
        <title>High frequency of phylogenetically diverse reductive dehalogenase-homologous genes in deep subseafloor sedimentary metagenomes.</title>
        <authorList>
            <person name="Kawai M."/>
            <person name="Futagami T."/>
            <person name="Toyoda A."/>
            <person name="Takaki Y."/>
            <person name="Nishi S."/>
            <person name="Hori S."/>
            <person name="Arai W."/>
            <person name="Tsubouchi T."/>
            <person name="Morono Y."/>
            <person name="Uchiyama I."/>
            <person name="Ito T."/>
            <person name="Fujiyama A."/>
            <person name="Inagaki F."/>
            <person name="Takami H."/>
        </authorList>
    </citation>
    <scope>NUCLEOTIDE SEQUENCE</scope>
    <source>
        <strain evidence="3">Expedition CK06-06</strain>
    </source>
</reference>
<name>X1AIS6_9ZZZZ</name>
<keyword evidence="1" id="KW-0175">Coiled coil</keyword>
<dbReference type="AlphaFoldDB" id="X1AIS6"/>
<feature type="coiled-coil region" evidence="1">
    <location>
        <begin position="152"/>
        <end position="183"/>
    </location>
</feature>